<keyword evidence="5" id="KW-1185">Reference proteome</keyword>
<evidence type="ECO:0000313" key="2">
    <source>
        <dbReference type="EMBL" id="KAA1076136.1"/>
    </source>
</evidence>
<organism evidence="2 6">
    <name type="scientific">Puccinia graminis f. sp. tritici</name>
    <dbReference type="NCBI Taxonomy" id="56615"/>
    <lineage>
        <taxon>Eukaryota</taxon>
        <taxon>Fungi</taxon>
        <taxon>Dikarya</taxon>
        <taxon>Basidiomycota</taxon>
        <taxon>Pucciniomycotina</taxon>
        <taxon>Pucciniomycetes</taxon>
        <taxon>Pucciniales</taxon>
        <taxon>Pucciniaceae</taxon>
        <taxon>Puccinia</taxon>
    </lineage>
</organism>
<accession>A0A5B0MJC6</accession>
<dbReference type="OrthoDB" id="10279945at2759"/>
<gene>
    <name evidence="3" type="ORF">PGT21_034965</name>
    <name evidence="4" type="ORF">PGTUg99_030484</name>
    <name evidence="2" type="ORF">PGTUg99_036264</name>
</gene>
<evidence type="ECO:0000313" key="5">
    <source>
        <dbReference type="Proteomes" id="UP000324748"/>
    </source>
</evidence>
<protein>
    <submittedName>
        <fullName evidence="2">Uncharacterized protein</fullName>
    </submittedName>
</protein>
<evidence type="ECO:0000313" key="6">
    <source>
        <dbReference type="Proteomes" id="UP000325313"/>
    </source>
</evidence>
<evidence type="ECO:0000256" key="1">
    <source>
        <dbReference type="SAM" id="MobiDB-lite"/>
    </source>
</evidence>
<evidence type="ECO:0000313" key="3">
    <source>
        <dbReference type="EMBL" id="KAA1091507.1"/>
    </source>
</evidence>
<comment type="caution">
    <text evidence="2">The sequence shown here is derived from an EMBL/GenBank/DDBJ whole genome shotgun (WGS) entry which is preliminary data.</text>
</comment>
<evidence type="ECO:0000313" key="4">
    <source>
        <dbReference type="EMBL" id="KAA1138940.1"/>
    </source>
</evidence>
<name>A0A5B0MJC6_PUCGR</name>
<proteinExistence type="predicted"/>
<dbReference type="Proteomes" id="UP000325313">
    <property type="component" value="Unassembled WGS sequence"/>
</dbReference>
<dbReference type="AlphaFoldDB" id="A0A5B0MJC6"/>
<reference evidence="5 6" key="1">
    <citation type="submission" date="2019-05" db="EMBL/GenBank/DDBJ databases">
        <title>Emergence of the Ug99 lineage of the wheat stem rust pathogen through somatic hybridization.</title>
        <authorList>
            <person name="Li F."/>
            <person name="Upadhyaya N.M."/>
            <person name="Sperschneider J."/>
            <person name="Matny O."/>
            <person name="Nguyen-Phuc H."/>
            <person name="Mago R."/>
            <person name="Raley C."/>
            <person name="Miller M.E."/>
            <person name="Silverstein K.A.T."/>
            <person name="Henningsen E."/>
            <person name="Hirsch C.D."/>
            <person name="Visser B."/>
            <person name="Pretorius Z.A."/>
            <person name="Steffenson B.J."/>
            <person name="Schwessinger B."/>
            <person name="Dodds P.N."/>
            <person name="Figueroa M."/>
        </authorList>
    </citation>
    <scope>NUCLEOTIDE SEQUENCE [LARGE SCALE GENOMIC DNA]</scope>
    <source>
        <strain evidence="3">21-0</strain>
        <strain evidence="2 6">Ug99</strain>
    </source>
</reference>
<dbReference type="EMBL" id="VSWC01000092">
    <property type="protein sequence ID" value="KAA1091507.1"/>
    <property type="molecule type" value="Genomic_DNA"/>
</dbReference>
<dbReference type="EMBL" id="VDEP01000001">
    <property type="protein sequence ID" value="KAA1138940.1"/>
    <property type="molecule type" value="Genomic_DNA"/>
</dbReference>
<dbReference type="Proteomes" id="UP000324748">
    <property type="component" value="Unassembled WGS sequence"/>
</dbReference>
<sequence>MALTPASRPRRTDYQLVKSTSVGPNKRIAHVPSFSESPLTTAEGRPLGAGSMDSLRLKGQHTPSGGRRGTSVSG</sequence>
<feature type="region of interest" description="Disordered" evidence="1">
    <location>
        <begin position="1"/>
        <end position="74"/>
    </location>
</feature>
<dbReference type="EMBL" id="VDEP01000471">
    <property type="protein sequence ID" value="KAA1076136.1"/>
    <property type="molecule type" value="Genomic_DNA"/>
</dbReference>